<evidence type="ECO:0000313" key="1">
    <source>
        <dbReference type="EMBL" id="AJD40595.1"/>
    </source>
</evidence>
<dbReference type="HOGENOM" id="CLU_3011151_0_0_5"/>
<dbReference type="AlphaFoldDB" id="A0A0B4X1H4"/>
<evidence type="ECO:0000313" key="2">
    <source>
        <dbReference type="Proteomes" id="UP000031368"/>
    </source>
</evidence>
<organism evidence="1 2">
    <name type="scientific">Rhizobium gallicum bv. gallicum R602sp</name>
    <dbReference type="NCBI Taxonomy" id="1041138"/>
    <lineage>
        <taxon>Bacteria</taxon>
        <taxon>Pseudomonadati</taxon>
        <taxon>Pseudomonadota</taxon>
        <taxon>Alphaproteobacteria</taxon>
        <taxon>Hyphomicrobiales</taxon>
        <taxon>Rhizobiaceae</taxon>
        <taxon>Rhizobium/Agrobacterium group</taxon>
        <taxon>Rhizobium</taxon>
    </lineage>
</organism>
<accession>A0A0B4X1H4</accession>
<gene>
    <name evidence="1" type="ORF">RGR602_CH01237</name>
</gene>
<dbReference type="KEGG" id="rga:RGR602_CH01237"/>
<dbReference type="Proteomes" id="UP000031368">
    <property type="component" value="Chromosome"/>
</dbReference>
<name>A0A0B4X1H4_9HYPH</name>
<keyword evidence="2" id="KW-1185">Reference proteome</keyword>
<protein>
    <submittedName>
        <fullName evidence="1">Uncharacterized protein</fullName>
    </submittedName>
</protein>
<reference evidence="1 2" key="1">
    <citation type="submission" date="2013-11" db="EMBL/GenBank/DDBJ databases">
        <title>Complete genome sequence of Rhizobium gallicum bv. gallicum R602.</title>
        <authorList>
            <person name="Bustos P."/>
            <person name="Santamaria R.I."/>
            <person name="Lozano L."/>
            <person name="Acosta J.L."/>
            <person name="Ormeno-Orrillo E."/>
            <person name="Rogel M.A."/>
            <person name="Romero D."/>
            <person name="Cevallos M.A."/>
            <person name="Martinez-Romero E."/>
            <person name="Gonzalez V."/>
        </authorList>
    </citation>
    <scope>NUCLEOTIDE SEQUENCE [LARGE SCALE GENOMIC DNA]</scope>
    <source>
        <strain evidence="1 2">R602</strain>
    </source>
</reference>
<sequence length="56" mass="6005">MKKPTSFIRRAVPRVVASQSVPLKMVGPSSFSSAACTVTDVTARRPRANIAMRVCA</sequence>
<dbReference type="EMBL" id="CP006877">
    <property type="protein sequence ID" value="AJD40595.1"/>
    <property type="molecule type" value="Genomic_DNA"/>
</dbReference>
<proteinExistence type="predicted"/>